<protein>
    <submittedName>
        <fullName evidence="2">Uncharacterized protein</fullName>
    </submittedName>
</protein>
<accession>A0A815J7C9</accession>
<comment type="caution">
    <text evidence="2">The sequence shown here is derived from an EMBL/GenBank/DDBJ whole genome shotgun (WGS) entry which is preliminary data.</text>
</comment>
<evidence type="ECO:0000313" key="5">
    <source>
        <dbReference type="Proteomes" id="UP000663852"/>
    </source>
</evidence>
<dbReference type="Proteomes" id="UP000663852">
    <property type="component" value="Unassembled WGS sequence"/>
</dbReference>
<evidence type="ECO:0000256" key="1">
    <source>
        <dbReference type="SAM" id="SignalP"/>
    </source>
</evidence>
<keyword evidence="1" id="KW-0732">Signal</keyword>
<evidence type="ECO:0000313" key="3">
    <source>
        <dbReference type="EMBL" id="CAF1568502.1"/>
    </source>
</evidence>
<feature type="signal peptide" evidence="1">
    <location>
        <begin position="1"/>
        <end position="23"/>
    </location>
</feature>
<reference evidence="2" key="1">
    <citation type="submission" date="2021-02" db="EMBL/GenBank/DDBJ databases">
        <authorList>
            <person name="Nowell W R."/>
        </authorList>
    </citation>
    <scope>NUCLEOTIDE SEQUENCE</scope>
</reference>
<evidence type="ECO:0000313" key="2">
    <source>
        <dbReference type="EMBL" id="CAF1375495.1"/>
    </source>
</evidence>
<dbReference type="EMBL" id="CAJNOR010005579">
    <property type="protein sequence ID" value="CAF1568502.1"/>
    <property type="molecule type" value="Genomic_DNA"/>
</dbReference>
<name>A0A815J7C9_ADIRI</name>
<proteinExistence type="predicted"/>
<feature type="chain" id="PRO_5036411758" evidence="1">
    <location>
        <begin position="24"/>
        <end position="127"/>
    </location>
</feature>
<keyword evidence="4" id="KW-1185">Reference proteome</keyword>
<dbReference type="AlphaFoldDB" id="A0A815J7C9"/>
<dbReference type="EMBL" id="CAJNOJ010000293">
    <property type="protein sequence ID" value="CAF1375495.1"/>
    <property type="molecule type" value="Genomic_DNA"/>
</dbReference>
<organism evidence="2 5">
    <name type="scientific">Adineta ricciae</name>
    <name type="common">Rotifer</name>
    <dbReference type="NCBI Taxonomy" id="249248"/>
    <lineage>
        <taxon>Eukaryota</taxon>
        <taxon>Metazoa</taxon>
        <taxon>Spiralia</taxon>
        <taxon>Gnathifera</taxon>
        <taxon>Rotifera</taxon>
        <taxon>Eurotatoria</taxon>
        <taxon>Bdelloidea</taxon>
        <taxon>Adinetida</taxon>
        <taxon>Adinetidae</taxon>
        <taxon>Adineta</taxon>
    </lineage>
</organism>
<evidence type="ECO:0000313" key="4">
    <source>
        <dbReference type="Proteomes" id="UP000663828"/>
    </source>
</evidence>
<sequence length="127" mass="13968">MQSTSVVIFIAALAIVTVQYSEAQYHPMIDLREEENSDNSFVLASFAERGEGAPTCSRTVCCTDKCVQCLTPTKTPRLAFCKHDKGLQSFVGFKSAESCKQGTTLNYNVIGHALHETDVCDPKETQK</sequence>
<dbReference type="Proteomes" id="UP000663828">
    <property type="component" value="Unassembled WGS sequence"/>
</dbReference>
<gene>
    <name evidence="2" type="ORF">EDS130_LOCUS34620</name>
    <name evidence="3" type="ORF">XAT740_LOCUS44241</name>
</gene>